<evidence type="ECO:0000313" key="1">
    <source>
        <dbReference type="Ensembl" id="ENSAMXP00005021280.1"/>
    </source>
</evidence>
<name>A0A8B9JGJ7_ASTMX</name>
<dbReference type="AlphaFoldDB" id="A0A8B9JGJ7"/>
<evidence type="ECO:0000313" key="2">
    <source>
        <dbReference type="Proteomes" id="UP000694621"/>
    </source>
</evidence>
<dbReference type="Ensembl" id="ENSAMXT00005023525.1">
    <property type="protein sequence ID" value="ENSAMXP00005021280.1"/>
    <property type="gene ID" value="ENSAMXG00005011057.1"/>
</dbReference>
<reference evidence="1" key="1">
    <citation type="submission" date="2025-08" db="UniProtKB">
        <authorList>
            <consortium name="Ensembl"/>
        </authorList>
    </citation>
    <scope>IDENTIFICATION</scope>
</reference>
<dbReference type="Proteomes" id="UP000694621">
    <property type="component" value="Unplaced"/>
</dbReference>
<organism evidence="1 2">
    <name type="scientific">Astyanax mexicanus</name>
    <name type="common">Blind cave fish</name>
    <name type="synonym">Astyanax fasciatus mexicanus</name>
    <dbReference type="NCBI Taxonomy" id="7994"/>
    <lineage>
        <taxon>Eukaryota</taxon>
        <taxon>Metazoa</taxon>
        <taxon>Chordata</taxon>
        <taxon>Craniata</taxon>
        <taxon>Vertebrata</taxon>
        <taxon>Euteleostomi</taxon>
        <taxon>Actinopterygii</taxon>
        <taxon>Neopterygii</taxon>
        <taxon>Teleostei</taxon>
        <taxon>Ostariophysi</taxon>
        <taxon>Characiformes</taxon>
        <taxon>Characoidei</taxon>
        <taxon>Acestrorhamphidae</taxon>
        <taxon>Acestrorhamphinae</taxon>
        <taxon>Astyanax</taxon>
    </lineage>
</organism>
<proteinExistence type="predicted"/>
<accession>A0A8B9JGJ7</accession>
<protein>
    <submittedName>
        <fullName evidence="1">Uncharacterized protein</fullName>
    </submittedName>
</protein>
<sequence length="132" mass="15409">MSLCLQSSLLLKSRVCHRLPVSLRCYSSNDKEEQISRYPVPYRKSLPYDIVELMEEVETKAGLLFFLSIQLLKWVPGLILFCTCFIFIHQHKLPFNLSSPDLQPDKTCPLLYNVYMSYIANVPHYLYSLNVM</sequence>